<evidence type="ECO:0000256" key="6">
    <source>
        <dbReference type="ARBA" id="ARBA00047939"/>
    </source>
</evidence>
<name>A0AB34NY19_LACGS</name>
<keyword evidence="3" id="KW-0547">Nucleotide-binding</keyword>
<reference evidence="9 10" key="1">
    <citation type="submission" date="2010-03" db="EMBL/GenBank/DDBJ databases">
        <title>The Genome Sequence of Lactobacillus gasseri strain SV-16A-US.</title>
        <authorList>
            <consortium name="The Broad Institute Genome Sequencing Platform"/>
            <person name="Ward D."/>
            <person name="Earl A."/>
            <person name="Feldgarden M."/>
            <person name="Gevers D."/>
            <person name="Young S.K."/>
            <person name="Zeng Q."/>
            <person name="Koehrsen M."/>
            <person name="Alvarado L."/>
            <person name="Berlin A."/>
            <person name="Bochicchio J."/>
            <person name="Borenstein D."/>
            <person name="Chapman S.B."/>
            <person name="Chen Z."/>
            <person name="Engels R."/>
            <person name="Freedman E."/>
            <person name="Gellesch M."/>
            <person name="Goldberg J."/>
            <person name="Griggs A."/>
            <person name="Gujja S."/>
            <person name="Heilman E."/>
            <person name="Heiman D."/>
            <person name="Hepburn T."/>
            <person name="Howarth C."/>
            <person name="Jen D."/>
            <person name="Larson L."/>
            <person name="Mehta T."/>
            <person name="Park D."/>
            <person name="Pearson M."/>
            <person name="Roberts A."/>
            <person name="Saif S."/>
            <person name="Shea T."/>
            <person name="Shenoy N."/>
            <person name="Sisk P."/>
            <person name="Stolte C."/>
            <person name="Sykes S."/>
            <person name="Thomson T."/>
            <person name="Walk T."/>
            <person name="White J."/>
            <person name="Yandava C."/>
            <person name="Liu Y."/>
            <person name="Xu Q."/>
            <person name="Haas B."/>
            <person name="Nusbaum C."/>
            <person name="Birren B."/>
        </authorList>
    </citation>
    <scope>NUCLEOTIDE SEQUENCE [LARGE SCALE GENOMIC DNA]</scope>
    <source>
        <strain evidence="9 10">SV-16A-US</strain>
    </source>
</reference>
<dbReference type="RefSeq" id="WP_101885437.1">
    <property type="nucleotide sequence ID" value="NZ_KN050677.1"/>
</dbReference>
<evidence type="ECO:0000256" key="4">
    <source>
        <dbReference type="ARBA" id="ARBA00022840"/>
    </source>
</evidence>
<dbReference type="Proteomes" id="UP000030761">
    <property type="component" value="Unassembled WGS sequence"/>
</dbReference>
<evidence type="ECO:0000259" key="8">
    <source>
        <dbReference type="PROSITE" id="PS51459"/>
    </source>
</evidence>
<gene>
    <name evidence="9" type="ORF">HMPREF5175_01899</name>
</gene>
<dbReference type="PANTHER" id="PTHR39560:SF1">
    <property type="entry name" value="PROTEIN ADENYLYLTRANSFERASE FIC-RELATED"/>
    <property type="match status" value="1"/>
</dbReference>
<dbReference type="AlphaFoldDB" id="A0AB34NY19"/>
<comment type="catalytic activity">
    <reaction evidence="7">
        <text>L-tyrosyl-[protein] + ATP = O-(5'-adenylyl)-L-tyrosyl-[protein] + diphosphate</text>
        <dbReference type="Rhea" id="RHEA:54288"/>
        <dbReference type="Rhea" id="RHEA-COMP:10136"/>
        <dbReference type="Rhea" id="RHEA-COMP:13846"/>
        <dbReference type="ChEBI" id="CHEBI:30616"/>
        <dbReference type="ChEBI" id="CHEBI:33019"/>
        <dbReference type="ChEBI" id="CHEBI:46858"/>
        <dbReference type="ChEBI" id="CHEBI:83624"/>
        <dbReference type="EC" id="2.7.7.108"/>
    </reaction>
</comment>
<dbReference type="EMBL" id="KN050677">
    <property type="protein sequence ID" value="KFL96386.1"/>
    <property type="molecule type" value="Genomic_DNA"/>
</dbReference>
<dbReference type="InterPro" id="IPR003812">
    <property type="entry name" value="Fido"/>
</dbReference>
<evidence type="ECO:0000256" key="2">
    <source>
        <dbReference type="ARBA" id="ARBA00022695"/>
    </source>
</evidence>
<accession>A0AB34NY19</accession>
<comment type="catalytic activity">
    <reaction evidence="6">
        <text>L-threonyl-[protein] + ATP = 3-O-(5'-adenylyl)-L-threonyl-[protein] + diphosphate</text>
        <dbReference type="Rhea" id="RHEA:54292"/>
        <dbReference type="Rhea" id="RHEA-COMP:11060"/>
        <dbReference type="Rhea" id="RHEA-COMP:13847"/>
        <dbReference type="ChEBI" id="CHEBI:30013"/>
        <dbReference type="ChEBI" id="CHEBI:30616"/>
        <dbReference type="ChEBI" id="CHEBI:33019"/>
        <dbReference type="ChEBI" id="CHEBI:138113"/>
        <dbReference type="EC" id="2.7.7.108"/>
    </reaction>
</comment>
<evidence type="ECO:0000313" key="10">
    <source>
        <dbReference type="Proteomes" id="UP000030761"/>
    </source>
</evidence>
<keyword evidence="4" id="KW-0067">ATP-binding</keyword>
<dbReference type="SUPFAM" id="SSF140931">
    <property type="entry name" value="Fic-like"/>
    <property type="match status" value="1"/>
</dbReference>
<feature type="domain" description="Fido" evidence="8">
    <location>
        <begin position="51"/>
        <end position="196"/>
    </location>
</feature>
<evidence type="ECO:0000256" key="7">
    <source>
        <dbReference type="ARBA" id="ARBA00048696"/>
    </source>
</evidence>
<keyword evidence="1" id="KW-0808">Transferase</keyword>
<dbReference type="Gene3D" id="1.10.3290.10">
    <property type="entry name" value="Fido-like domain"/>
    <property type="match status" value="1"/>
</dbReference>
<proteinExistence type="predicted"/>
<protein>
    <recommendedName>
        <fullName evidence="5">protein adenylyltransferase</fullName>
        <ecNumber evidence="5">2.7.7.108</ecNumber>
    </recommendedName>
</protein>
<sequence>MHDSWIKNTLYENGTLKNKLGIHDASKLQNLEYRIAGNVSLRLLQRRMRVTSIEDLIKIHQLMFQDLYEWAGKERPGDFKKGDNVFFPHESFSYARQNINQLIQSYPQSDPLSAKDYATLLDRINYYHPFREGNGRSTRTFLQLFAAQHHQVIEYPRHNKEMIEAEENADVNKISRLIKIENMPSREAAFQQLLLNHQHKDMKEKARRAILRKRRGLDR</sequence>
<dbReference type="InterPro" id="IPR036597">
    <property type="entry name" value="Fido-like_dom_sf"/>
</dbReference>
<keyword evidence="2" id="KW-0548">Nucleotidyltransferase</keyword>
<dbReference type="EC" id="2.7.7.108" evidence="5"/>
<dbReference type="PANTHER" id="PTHR39560">
    <property type="entry name" value="PROTEIN ADENYLYLTRANSFERASE FIC-RELATED"/>
    <property type="match status" value="1"/>
</dbReference>
<evidence type="ECO:0000313" key="9">
    <source>
        <dbReference type="EMBL" id="KFL96386.1"/>
    </source>
</evidence>
<evidence type="ECO:0000256" key="5">
    <source>
        <dbReference type="ARBA" id="ARBA00034531"/>
    </source>
</evidence>
<evidence type="ECO:0000256" key="3">
    <source>
        <dbReference type="ARBA" id="ARBA00022741"/>
    </source>
</evidence>
<organism evidence="9 10">
    <name type="scientific">Lactobacillus gasseri SV-16A-US</name>
    <dbReference type="NCBI Taxonomy" id="575604"/>
    <lineage>
        <taxon>Bacteria</taxon>
        <taxon>Bacillati</taxon>
        <taxon>Bacillota</taxon>
        <taxon>Bacilli</taxon>
        <taxon>Lactobacillales</taxon>
        <taxon>Lactobacillaceae</taxon>
        <taxon>Lactobacillus</taxon>
    </lineage>
</organism>
<dbReference type="GO" id="GO:0051302">
    <property type="term" value="P:regulation of cell division"/>
    <property type="evidence" value="ECO:0007669"/>
    <property type="project" value="TreeGrafter"/>
</dbReference>
<dbReference type="Pfam" id="PF02661">
    <property type="entry name" value="Fic"/>
    <property type="match status" value="1"/>
</dbReference>
<dbReference type="GO" id="GO:0070733">
    <property type="term" value="F:AMPylase activity"/>
    <property type="evidence" value="ECO:0007669"/>
    <property type="project" value="UniProtKB-EC"/>
</dbReference>
<dbReference type="PROSITE" id="PS51459">
    <property type="entry name" value="FIDO"/>
    <property type="match status" value="1"/>
</dbReference>
<evidence type="ECO:0000256" key="1">
    <source>
        <dbReference type="ARBA" id="ARBA00022679"/>
    </source>
</evidence>
<dbReference type="GO" id="GO:0005524">
    <property type="term" value="F:ATP binding"/>
    <property type="evidence" value="ECO:0007669"/>
    <property type="project" value="UniProtKB-KW"/>
</dbReference>